<evidence type="ECO:0000256" key="3">
    <source>
        <dbReference type="ARBA" id="ARBA00022490"/>
    </source>
</evidence>
<dbReference type="GO" id="GO:0002161">
    <property type="term" value="F:aminoacyl-tRNA deacylase activity"/>
    <property type="evidence" value="ECO:0007669"/>
    <property type="project" value="InterPro"/>
</dbReference>
<dbReference type="SUPFAM" id="SSF52954">
    <property type="entry name" value="Class II aaRS ABD-related"/>
    <property type="match status" value="1"/>
</dbReference>
<dbReference type="FunFam" id="3.30.930.10:FF:000042">
    <property type="entry name" value="probable proline--tRNA ligase, mitochondrial"/>
    <property type="match status" value="1"/>
</dbReference>
<dbReference type="PROSITE" id="PS50862">
    <property type="entry name" value="AA_TRNA_LIGASE_II"/>
    <property type="match status" value="1"/>
</dbReference>
<dbReference type="InterPro" id="IPR036621">
    <property type="entry name" value="Anticodon-bd_dom_sf"/>
</dbReference>
<dbReference type="FunFam" id="3.30.930.10:FF:000015">
    <property type="entry name" value="Proline--tRNA ligase"/>
    <property type="match status" value="1"/>
</dbReference>
<dbReference type="InterPro" id="IPR004154">
    <property type="entry name" value="Anticodon-bd"/>
</dbReference>
<keyword evidence="6 10" id="KW-0067">ATP-binding</keyword>
<dbReference type="PANTHER" id="PTHR42753:SF2">
    <property type="entry name" value="PROLINE--TRNA LIGASE"/>
    <property type="match status" value="1"/>
</dbReference>
<dbReference type="EC" id="6.1.1.15" evidence="10"/>
<dbReference type="InterPro" id="IPR023717">
    <property type="entry name" value="Pro-tRNA-Synthase_IIa_type1"/>
</dbReference>
<keyword evidence="3 10" id="KW-0963">Cytoplasm</keyword>
<dbReference type="Proteomes" id="UP000294412">
    <property type="component" value="Chromosome"/>
</dbReference>
<dbReference type="InterPro" id="IPR044140">
    <property type="entry name" value="ProRS_anticodon_short"/>
</dbReference>
<comment type="function">
    <text evidence="10">Catalyzes the attachment of proline to tRNA(Pro) in a two-step reaction: proline is first activated by ATP to form Pro-AMP and then transferred to the acceptor end of tRNA(Pro). As ProRS can inadvertently accommodate and process non-cognate amino acids such as alanine and cysteine, to avoid such errors it has two additional distinct editing activities against alanine. One activity is designated as 'pretransfer' editing and involves the tRNA(Pro)-independent hydrolysis of activated Ala-AMP. The other activity is designated 'posttransfer' editing and involves deacylation of mischarged Ala-tRNA(Pro). The misacylated Cys-tRNA(Pro) is not edited by ProRS.</text>
</comment>
<gene>
    <name evidence="10 12" type="primary">proS</name>
    <name evidence="12" type="ORF">ERCICUMA2628_165</name>
</gene>
<dbReference type="AlphaFoldDB" id="A0A451D1W8"/>
<keyword evidence="4 10" id="KW-0436">Ligase</keyword>
<accession>A0A451D1W8</accession>
<dbReference type="InterPro" id="IPR007214">
    <property type="entry name" value="YbaK/aa-tRNA-synth-assoc-dom"/>
</dbReference>
<dbReference type="RefSeq" id="WP_157993400.1">
    <property type="nucleotide sequence ID" value="NZ_LR217703.1"/>
</dbReference>
<dbReference type="Gene3D" id="3.90.960.10">
    <property type="entry name" value="YbaK/aminoacyl-tRNA synthetase-associated domain"/>
    <property type="match status" value="1"/>
</dbReference>
<reference evidence="12 13" key="1">
    <citation type="submission" date="2019-02" db="EMBL/GenBank/DDBJ databases">
        <authorList>
            <person name="Manzano-Marin A."/>
            <person name="Manzano-Marin A."/>
        </authorList>
    </citation>
    <scope>NUCLEOTIDE SEQUENCE [LARGE SCALE GENOMIC DNA]</scope>
    <source>
        <strain evidence="12 13">ErCicuneomaculata</strain>
    </source>
</reference>
<dbReference type="Pfam" id="PF04073">
    <property type="entry name" value="tRNA_edit"/>
    <property type="match status" value="1"/>
</dbReference>
<comment type="domain">
    <text evidence="10">Consists of three domains: the N-terminal catalytic domain, the editing domain and the C-terminal anticodon-binding domain.</text>
</comment>
<dbReference type="CDD" id="cd04334">
    <property type="entry name" value="ProRS-INS"/>
    <property type="match status" value="1"/>
</dbReference>
<feature type="domain" description="Aminoacyl-transfer RNA synthetases class-II family profile" evidence="11">
    <location>
        <begin position="33"/>
        <end position="474"/>
    </location>
</feature>
<evidence type="ECO:0000256" key="4">
    <source>
        <dbReference type="ARBA" id="ARBA00022598"/>
    </source>
</evidence>
<evidence type="ECO:0000256" key="7">
    <source>
        <dbReference type="ARBA" id="ARBA00022917"/>
    </source>
</evidence>
<evidence type="ECO:0000259" key="11">
    <source>
        <dbReference type="PROSITE" id="PS50862"/>
    </source>
</evidence>
<dbReference type="InterPro" id="IPR036754">
    <property type="entry name" value="YbaK/aa-tRNA-synt-asso_dom_sf"/>
</dbReference>
<proteinExistence type="inferred from homology"/>
<dbReference type="GO" id="GO:0004827">
    <property type="term" value="F:proline-tRNA ligase activity"/>
    <property type="evidence" value="ECO:0007669"/>
    <property type="project" value="UniProtKB-UniRule"/>
</dbReference>
<dbReference type="InterPro" id="IPR002316">
    <property type="entry name" value="Pro-tRNA-ligase_IIa"/>
</dbReference>
<dbReference type="InterPro" id="IPR033730">
    <property type="entry name" value="ProRS_core_prok"/>
</dbReference>
<dbReference type="Pfam" id="PF03129">
    <property type="entry name" value="HGTP_anticodon"/>
    <property type="match status" value="1"/>
</dbReference>
<dbReference type="Gene3D" id="3.30.930.10">
    <property type="entry name" value="Bira Bifunctional Protein, Domain 2"/>
    <property type="match status" value="2"/>
</dbReference>
<evidence type="ECO:0000313" key="12">
    <source>
        <dbReference type="EMBL" id="VFP79615.1"/>
    </source>
</evidence>
<keyword evidence="5 10" id="KW-0547">Nucleotide-binding</keyword>
<dbReference type="SUPFAM" id="SSF55681">
    <property type="entry name" value="Class II aaRS and biotin synthetases"/>
    <property type="match status" value="1"/>
</dbReference>
<dbReference type="GO" id="GO:0006433">
    <property type="term" value="P:prolyl-tRNA aminoacylation"/>
    <property type="evidence" value="ECO:0007669"/>
    <property type="project" value="UniProtKB-UniRule"/>
</dbReference>
<sequence>MRTSQYLLATLKEKPSGAESISHQLMLRAGMIRQLASGLYTWLPTGLRVLKKVENIVREEMQNIGGVEISMPIVQPSKLWKKSGRWNQYGAELLKLIDRNHRSFVMGPTHEEVITDLICKEIHSYKQLPINLFQIQTKFRDEVRPRCGIMRAREFLMKDGYSFHSDQDSLEKTYISMYNAYSNILKRMHLNFCVVEADTGSIGGCISHEFQVLASSGDNDIALSTKSSYAANIEIAQALPSTFIYHTPTQKKMNFSVPNLITNITDIIKYSNFSIRDIVQTFIVKANKESNHELVALLIRGDHKINKIKAEKINIVGVPLSFASDKEIRKYVASGLGSIGPVDLNIPIIADHSVAIMSDFIVGANIDNEFFSGMNWERDLPLPRIEDLRNVVEGDFSPDGKGTLLIKHGIEVGHIFQLGTKYSQVFKAFVQDSNGSSRMLRMGCYGIGISRILAAAIEQNHDKRGIIWSPVLAPFEVAIIPIVMQQSARIQQMAEYLYNQLLCQGVDVILDDRIERPGVMFSDMSLIGIPHILVINENSLDHDAVEYKSRVSEEKNILIKINDILSYLTLQLNVKLKIK</sequence>
<evidence type="ECO:0000256" key="10">
    <source>
        <dbReference type="HAMAP-Rule" id="MF_01569"/>
    </source>
</evidence>
<keyword evidence="7 10" id="KW-0648">Protein biosynthesis</keyword>
<dbReference type="GO" id="GO:0005829">
    <property type="term" value="C:cytosol"/>
    <property type="evidence" value="ECO:0007669"/>
    <property type="project" value="TreeGrafter"/>
</dbReference>
<dbReference type="InterPro" id="IPR045864">
    <property type="entry name" value="aa-tRNA-synth_II/BPL/LPL"/>
</dbReference>
<dbReference type="InterPro" id="IPR050062">
    <property type="entry name" value="Pro-tRNA_synthetase"/>
</dbReference>
<dbReference type="NCBIfam" id="NF006625">
    <property type="entry name" value="PRK09194.1"/>
    <property type="match status" value="1"/>
</dbReference>
<dbReference type="Gene3D" id="3.40.50.800">
    <property type="entry name" value="Anticodon-binding domain"/>
    <property type="match status" value="1"/>
</dbReference>
<dbReference type="InterPro" id="IPR002314">
    <property type="entry name" value="aa-tRNA-synt_IIb"/>
</dbReference>
<dbReference type="PANTHER" id="PTHR42753">
    <property type="entry name" value="MITOCHONDRIAL RIBOSOME PROTEIN L39/PROLYL-TRNA LIGASE FAMILY MEMBER"/>
    <property type="match status" value="1"/>
</dbReference>
<dbReference type="InterPro" id="IPR006195">
    <property type="entry name" value="aa-tRNA-synth_II"/>
</dbReference>
<dbReference type="CDD" id="cd00861">
    <property type="entry name" value="ProRS_anticodon_short"/>
    <property type="match status" value="1"/>
</dbReference>
<dbReference type="Pfam" id="PF00587">
    <property type="entry name" value="tRNA-synt_2b"/>
    <property type="match status" value="1"/>
</dbReference>
<comment type="similarity">
    <text evidence="10">Belongs to the class-II aminoacyl-tRNA synthetase family. ProS type 1 subfamily.</text>
</comment>
<dbReference type="OrthoDB" id="9809052at2"/>
<evidence type="ECO:0000256" key="8">
    <source>
        <dbReference type="ARBA" id="ARBA00023146"/>
    </source>
</evidence>
<dbReference type="PRINTS" id="PR01046">
    <property type="entry name" value="TRNASYNTHPRO"/>
</dbReference>
<dbReference type="HAMAP" id="MF_01569">
    <property type="entry name" value="Pro_tRNA_synth_type1"/>
    <property type="match status" value="1"/>
</dbReference>
<comment type="catalytic activity">
    <reaction evidence="9 10">
        <text>tRNA(Pro) + L-proline + ATP = L-prolyl-tRNA(Pro) + AMP + diphosphate</text>
        <dbReference type="Rhea" id="RHEA:14305"/>
        <dbReference type="Rhea" id="RHEA-COMP:9700"/>
        <dbReference type="Rhea" id="RHEA-COMP:9702"/>
        <dbReference type="ChEBI" id="CHEBI:30616"/>
        <dbReference type="ChEBI" id="CHEBI:33019"/>
        <dbReference type="ChEBI" id="CHEBI:60039"/>
        <dbReference type="ChEBI" id="CHEBI:78442"/>
        <dbReference type="ChEBI" id="CHEBI:78532"/>
        <dbReference type="ChEBI" id="CHEBI:456215"/>
        <dbReference type="EC" id="6.1.1.15"/>
    </reaction>
</comment>
<comment type="subcellular location">
    <subcellularLocation>
        <location evidence="1 10">Cytoplasm</location>
    </subcellularLocation>
</comment>
<name>A0A451D1W8_9GAMM</name>
<evidence type="ECO:0000256" key="5">
    <source>
        <dbReference type="ARBA" id="ARBA00022741"/>
    </source>
</evidence>
<protein>
    <recommendedName>
        <fullName evidence="10">Proline--tRNA ligase</fullName>
        <ecNumber evidence="10">6.1.1.15</ecNumber>
    </recommendedName>
    <alternativeName>
        <fullName evidence="10">Prolyl-tRNA synthetase</fullName>
        <shortName evidence="10">ProRS</shortName>
    </alternativeName>
</protein>
<keyword evidence="8 10" id="KW-0030">Aminoacyl-tRNA synthetase</keyword>
<dbReference type="NCBIfam" id="TIGR00409">
    <property type="entry name" value="proS_fam_II"/>
    <property type="match status" value="1"/>
</dbReference>
<evidence type="ECO:0000256" key="1">
    <source>
        <dbReference type="ARBA" id="ARBA00004496"/>
    </source>
</evidence>
<evidence type="ECO:0000256" key="2">
    <source>
        <dbReference type="ARBA" id="ARBA00011738"/>
    </source>
</evidence>
<dbReference type="EMBL" id="LR217703">
    <property type="protein sequence ID" value="VFP79615.1"/>
    <property type="molecule type" value="Genomic_DNA"/>
</dbReference>
<organism evidence="12 13">
    <name type="scientific">Candidatus Erwinia haradaeae</name>
    <dbReference type="NCBI Taxonomy" id="1922217"/>
    <lineage>
        <taxon>Bacteria</taxon>
        <taxon>Pseudomonadati</taxon>
        <taxon>Pseudomonadota</taxon>
        <taxon>Gammaproteobacteria</taxon>
        <taxon>Enterobacterales</taxon>
        <taxon>Erwiniaceae</taxon>
        <taxon>Erwinia</taxon>
    </lineage>
</organism>
<evidence type="ECO:0000256" key="6">
    <source>
        <dbReference type="ARBA" id="ARBA00022840"/>
    </source>
</evidence>
<evidence type="ECO:0000256" key="9">
    <source>
        <dbReference type="ARBA" id="ARBA00047671"/>
    </source>
</evidence>
<dbReference type="GO" id="GO:0005524">
    <property type="term" value="F:ATP binding"/>
    <property type="evidence" value="ECO:0007669"/>
    <property type="project" value="UniProtKB-UniRule"/>
</dbReference>
<evidence type="ECO:0000313" key="13">
    <source>
        <dbReference type="Proteomes" id="UP000294412"/>
    </source>
</evidence>
<dbReference type="CDD" id="cd00779">
    <property type="entry name" value="ProRS_core_prok"/>
    <property type="match status" value="1"/>
</dbReference>
<dbReference type="SUPFAM" id="SSF55826">
    <property type="entry name" value="YbaK/ProRS associated domain"/>
    <property type="match status" value="1"/>
</dbReference>
<comment type="subunit">
    <text evidence="2 10">Homodimer.</text>
</comment>
<dbReference type="InterPro" id="IPR004500">
    <property type="entry name" value="Pro-tRNA-synth_IIa_bac-type"/>
</dbReference>